<keyword evidence="3" id="KW-1185">Reference proteome</keyword>
<feature type="transmembrane region" description="Helical" evidence="1">
    <location>
        <begin position="72"/>
        <end position="93"/>
    </location>
</feature>
<protein>
    <submittedName>
        <fullName evidence="2">Uncharacterized protein</fullName>
    </submittedName>
</protein>
<keyword evidence="1" id="KW-0472">Membrane</keyword>
<dbReference type="EMBL" id="JAFNEN010000013">
    <property type="protein sequence ID" value="KAG8200769.1"/>
    <property type="molecule type" value="Genomic_DNA"/>
</dbReference>
<keyword evidence="1" id="KW-0812">Transmembrane</keyword>
<sequence>MLLAEYGGNLALHEGPGYIGPYQWTPLSAGTINLGPLAPDTLPCTGKTELVTGDRWTLNKVGIFKPLLAQTAFQGAVVTALVVVVVAGAVVFAGRLRWRVVVVGAGADVGCAGADVIRGWDGVDDRWGRGGCGGECCQGD</sequence>
<proteinExistence type="predicted"/>
<gene>
    <name evidence="2" type="ORF">JTE90_006352</name>
</gene>
<dbReference type="Proteomes" id="UP000827092">
    <property type="component" value="Unassembled WGS sequence"/>
</dbReference>
<dbReference type="AlphaFoldDB" id="A0AAV6VYI2"/>
<accession>A0AAV6VYI2</accession>
<comment type="caution">
    <text evidence="2">The sequence shown here is derived from an EMBL/GenBank/DDBJ whole genome shotgun (WGS) entry which is preliminary data.</text>
</comment>
<keyword evidence="1" id="KW-1133">Transmembrane helix</keyword>
<name>A0AAV6VYI2_9ARAC</name>
<evidence type="ECO:0000313" key="3">
    <source>
        <dbReference type="Proteomes" id="UP000827092"/>
    </source>
</evidence>
<evidence type="ECO:0000256" key="1">
    <source>
        <dbReference type="SAM" id="Phobius"/>
    </source>
</evidence>
<evidence type="ECO:0000313" key="2">
    <source>
        <dbReference type="EMBL" id="KAG8200769.1"/>
    </source>
</evidence>
<organism evidence="2 3">
    <name type="scientific">Oedothorax gibbosus</name>
    <dbReference type="NCBI Taxonomy" id="931172"/>
    <lineage>
        <taxon>Eukaryota</taxon>
        <taxon>Metazoa</taxon>
        <taxon>Ecdysozoa</taxon>
        <taxon>Arthropoda</taxon>
        <taxon>Chelicerata</taxon>
        <taxon>Arachnida</taxon>
        <taxon>Araneae</taxon>
        <taxon>Araneomorphae</taxon>
        <taxon>Entelegynae</taxon>
        <taxon>Araneoidea</taxon>
        <taxon>Linyphiidae</taxon>
        <taxon>Erigoninae</taxon>
        <taxon>Oedothorax</taxon>
    </lineage>
</organism>
<reference evidence="2 3" key="1">
    <citation type="journal article" date="2022" name="Nat. Ecol. Evol.">
        <title>A masculinizing supergene underlies an exaggerated male reproductive morph in a spider.</title>
        <authorList>
            <person name="Hendrickx F."/>
            <person name="De Corte Z."/>
            <person name="Sonet G."/>
            <person name="Van Belleghem S.M."/>
            <person name="Kostlbacher S."/>
            <person name="Vangestel C."/>
        </authorList>
    </citation>
    <scope>NUCLEOTIDE SEQUENCE [LARGE SCALE GENOMIC DNA]</scope>
    <source>
        <strain evidence="2">W744_W776</strain>
    </source>
</reference>